<evidence type="ECO:0000256" key="1">
    <source>
        <dbReference type="SAM" id="MobiDB-lite"/>
    </source>
</evidence>
<gene>
    <name evidence="2" type="ORF">DdX_16222</name>
</gene>
<sequence length="280" mass="31166">MGQLVYTAIEEDMDKHFETVHPGTEQKDIDDKINAAIGESRLSISQNVSRNFLTDLQRPGSGSGSTSSLAPQEQNSAQMTENDQTIVGLSATESELSNNEANENVNVDGNDDYHRRKNLQKQSNVADDIKILYGSKSCFNEHKKGQADGRMQWSFNDPGEKKCRWIAPKGLLDLYENPRLKVLLRSFTALAFLPVDEVASGFDELVLEIEGEIAVVLPPEKAQTLRDTYLQTIQHHLGKFYTPVAAPNDDSEENEENELENSNNSSNPQNILDALNMLLA</sequence>
<feature type="compositionally biased region" description="Acidic residues" evidence="1">
    <location>
        <begin position="249"/>
        <end position="259"/>
    </location>
</feature>
<dbReference type="Proteomes" id="UP001201812">
    <property type="component" value="Unassembled WGS sequence"/>
</dbReference>
<feature type="region of interest" description="Disordered" evidence="1">
    <location>
        <begin position="93"/>
        <end position="120"/>
    </location>
</feature>
<evidence type="ECO:0000313" key="3">
    <source>
        <dbReference type="Proteomes" id="UP001201812"/>
    </source>
</evidence>
<dbReference type="EMBL" id="JAKKPZ010000123">
    <property type="protein sequence ID" value="KAI1701262.1"/>
    <property type="molecule type" value="Genomic_DNA"/>
</dbReference>
<evidence type="ECO:0000313" key="2">
    <source>
        <dbReference type="EMBL" id="KAI1701262.1"/>
    </source>
</evidence>
<organism evidence="2 3">
    <name type="scientific">Ditylenchus destructor</name>
    <dbReference type="NCBI Taxonomy" id="166010"/>
    <lineage>
        <taxon>Eukaryota</taxon>
        <taxon>Metazoa</taxon>
        <taxon>Ecdysozoa</taxon>
        <taxon>Nematoda</taxon>
        <taxon>Chromadorea</taxon>
        <taxon>Rhabditida</taxon>
        <taxon>Tylenchina</taxon>
        <taxon>Tylenchomorpha</taxon>
        <taxon>Sphaerularioidea</taxon>
        <taxon>Anguinidae</taxon>
        <taxon>Anguininae</taxon>
        <taxon>Ditylenchus</taxon>
    </lineage>
</organism>
<feature type="region of interest" description="Disordered" evidence="1">
    <location>
        <begin position="54"/>
        <end position="81"/>
    </location>
</feature>
<keyword evidence="3" id="KW-1185">Reference proteome</keyword>
<reference evidence="2" key="1">
    <citation type="submission" date="2022-01" db="EMBL/GenBank/DDBJ databases">
        <title>Genome Sequence Resource for Two Populations of Ditylenchus destructor, the Migratory Endoparasitic Phytonematode.</title>
        <authorList>
            <person name="Zhang H."/>
            <person name="Lin R."/>
            <person name="Xie B."/>
        </authorList>
    </citation>
    <scope>NUCLEOTIDE SEQUENCE</scope>
    <source>
        <strain evidence="2">BazhouSP</strain>
    </source>
</reference>
<protein>
    <submittedName>
        <fullName evidence="2">Uncharacterized protein</fullName>
    </submittedName>
</protein>
<name>A0AAD4MTY6_9BILA</name>
<proteinExistence type="predicted"/>
<accession>A0AAD4MTY6</accession>
<comment type="caution">
    <text evidence="2">The sequence shown here is derived from an EMBL/GenBank/DDBJ whole genome shotgun (WGS) entry which is preliminary data.</text>
</comment>
<feature type="compositionally biased region" description="Low complexity" evidence="1">
    <location>
        <begin position="93"/>
        <end position="107"/>
    </location>
</feature>
<feature type="compositionally biased region" description="Polar residues" evidence="1">
    <location>
        <begin position="64"/>
        <end position="81"/>
    </location>
</feature>
<dbReference type="AlphaFoldDB" id="A0AAD4MTY6"/>
<feature type="region of interest" description="Disordered" evidence="1">
    <location>
        <begin position="242"/>
        <end position="269"/>
    </location>
</feature>